<accession>A0AC61KZB4</accession>
<organism evidence="1 2">
    <name type="scientific">Candidatus Methanogaster sp</name>
    <dbReference type="NCBI Taxonomy" id="3386292"/>
    <lineage>
        <taxon>Archaea</taxon>
        <taxon>Methanobacteriati</taxon>
        <taxon>Methanobacteriota</taxon>
        <taxon>Stenosarchaea group</taxon>
        <taxon>Methanomicrobia</taxon>
        <taxon>Methanosarcinales</taxon>
        <taxon>ANME-2 cluster</taxon>
        <taxon>Candidatus Methanogasteraceae</taxon>
        <taxon>Candidatus Methanogaster</taxon>
    </lineage>
</organism>
<name>A0AC61KZB4_9EURY</name>
<evidence type="ECO:0000313" key="2">
    <source>
        <dbReference type="Proteomes" id="UP000248329"/>
    </source>
</evidence>
<proteinExistence type="predicted"/>
<dbReference type="Proteomes" id="UP000248329">
    <property type="component" value="Unassembled WGS sequence"/>
</dbReference>
<dbReference type="EMBL" id="PQXF01000042">
    <property type="protein sequence ID" value="PXF58097.1"/>
    <property type="molecule type" value="Genomic_DNA"/>
</dbReference>
<gene>
    <name evidence="1" type="ORF">C4B59_13940</name>
</gene>
<protein>
    <submittedName>
        <fullName evidence="1">Uncharacterized protein</fullName>
    </submittedName>
</protein>
<sequence length="741" mass="81542">MNERERLYDLLPAIYRIRDAEEGEVLRALLGVIEEEMQALEQDIAGLYEDLFIETCDEWVIPYIGDLLGVHGVHPLSVRAGSLRSYVANTLAYRRRKGTAAVLEQVARDITGWSAHAVEFFELLATSQHLNHLRPHNIRTPDLRDTNQLELLSGPFESAMHTADVRRIATAGGRYNIPNIAIFLWRLQSYPLSRVSACEVPGKGYTFDPTGIDIPLFNRPQTEREIVHLAEEINVPAPLRRRPLYDELEACRQAITNDKTPQQVYFGQQPVFRVFMVIDGTPEEIPPEEILICNLSDWRIPPTEIDYPAPTSTVSHPIMAAVDPVLGRLVLSASLLPDEVLVSHSYGFSGDVGAGAYNRTVFTRDVLNRTPDWQVGVSREETAVGSEKIFKTLSDAVSEWNDQPDGTVGVIVIMDSRTYRDDLTGEDAIRIPESSQLLIVAADWPAIEDSDSLVPRRVVGQFAARDLRPHLLGNMDVSGTAGAGSHGPGELVLCGILIEDAITVQEGNLGSLKIAHCTLVPGKASIEVPYSDEVFLRNDALKLTVKGTICGGIVLSDAIQSLSVTDCIIDGGDGAALDAMGAAVRIDRSTVIGSSNMRSLQASNSIFEDVLNVEQRQIGCMRFCVLPYASRTPRRFRCQPDLALSNRALRLNLSSAEYLSELEENAVLARMHPVFTMLSYGEPAYVQLGSACAEEIRTGAEDGSEMGVFGTLQQPQREANLHAALEEYLRFGLDAGVFYVT</sequence>
<evidence type="ECO:0000313" key="1">
    <source>
        <dbReference type="EMBL" id="PXF58097.1"/>
    </source>
</evidence>
<reference evidence="1" key="1">
    <citation type="submission" date="2018-01" db="EMBL/GenBank/DDBJ databases">
        <authorList>
            <person name="Krukenberg V."/>
        </authorList>
    </citation>
    <scope>NUCLEOTIDE SEQUENCE</scope>
    <source>
        <strain evidence="1">E20ANME2</strain>
    </source>
</reference>
<comment type="caution">
    <text evidence="1">The sequence shown here is derived from an EMBL/GenBank/DDBJ whole genome shotgun (WGS) entry which is preliminary data.</text>
</comment>